<dbReference type="CDD" id="cd22965">
    <property type="entry name" value="DD_DPY30_SDC1"/>
    <property type="match status" value="1"/>
</dbReference>
<dbReference type="OrthoDB" id="417678at2759"/>
<sequence>MADNNEAPQEQIVNPEPEAMDTQTAAEEKPAETTAPPAEAPPTEPAAPAEAAPAPAAPAGVTRVQSTMPTRQYLDTTVVPILLQALGALAKERPDCPIEFVANYLLREKERFASGPSGATN</sequence>
<dbReference type="GO" id="GO:0042464">
    <property type="term" value="P:dosage compensation by hypoactivation of X chromosome"/>
    <property type="evidence" value="ECO:0007669"/>
    <property type="project" value="EnsemblMetazoa"/>
</dbReference>
<dbReference type="Gene3D" id="1.20.890.10">
    <property type="entry name" value="cAMP-dependent protein kinase regulatory subunit, dimerization-anchoring domain"/>
    <property type="match status" value="1"/>
</dbReference>
<evidence type="ECO:0000256" key="1">
    <source>
        <dbReference type="ARBA" id="ARBA00004123"/>
    </source>
</evidence>
<dbReference type="GO" id="GO:0045138">
    <property type="term" value="P:nematode male tail tip morphogenesis"/>
    <property type="evidence" value="ECO:0007669"/>
    <property type="project" value="EnsemblMetazoa"/>
</dbReference>
<keyword evidence="3" id="KW-0539">Nucleus</keyword>
<gene>
    <name evidence="5" type="primary">WBGene00103615</name>
</gene>
<comment type="similarity">
    <text evidence="2">Belongs to the dpy-30 family.</text>
</comment>
<evidence type="ECO:0000256" key="2">
    <source>
        <dbReference type="ARBA" id="ARBA00010849"/>
    </source>
</evidence>
<protein>
    <submittedName>
        <fullName evidence="5">Dpy-30</fullName>
    </submittedName>
</protein>
<dbReference type="AlphaFoldDB" id="A0A454XR04"/>
<dbReference type="GO" id="GO:0060290">
    <property type="term" value="P:transdifferentiation"/>
    <property type="evidence" value="ECO:0007669"/>
    <property type="project" value="EnsemblMetazoa"/>
</dbReference>
<accession>A0A454XR04</accession>
<feature type="compositionally biased region" description="Low complexity" evidence="4">
    <location>
        <begin position="46"/>
        <end position="59"/>
    </location>
</feature>
<dbReference type="Pfam" id="PF05186">
    <property type="entry name" value="Dpy-30"/>
    <property type="match status" value="1"/>
</dbReference>
<organism evidence="5 6">
    <name type="scientific">Pristionchus pacificus</name>
    <name type="common">Parasitic nematode worm</name>
    <dbReference type="NCBI Taxonomy" id="54126"/>
    <lineage>
        <taxon>Eukaryota</taxon>
        <taxon>Metazoa</taxon>
        <taxon>Ecdysozoa</taxon>
        <taxon>Nematoda</taxon>
        <taxon>Chromadorea</taxon>
        <taxon>Rhabditida</taxon>
        <taxon>Rhabditina</taxon>
        <taxon>Diplogasteromorpha</taxon>
        <taxon>Diplogasteroidea</taxon>
        <taxon>Neodiplogasteridae</taxon>
        <taxon>Pristionchus</taxon>
    </lineage>
</organism>
<name>A0A454XR04_PRIPA</name>
<evidence type="ECO:0000256" key="3">
    <source>
        <dbReference type="ARBA" id="ARBA00023242"/>
    </source>
</evidence>
<reference evidence="5" key="2">
    <citation type="submission" date="2022-06" db="UniProtKB">
        <authorList>
            <consortium name="EnsemblMetazoa"/>
        </authorList>
    </citation>
    <scope>IDENTIFICATION</scope>
    <source>
        <strain evidence="5">PS312</strain>
    </source>
</reference>
<evidence type="ECO:0000313" key="5">
    <source>
        <dbReference type="EnsemblMetazoa" id="PPA14061.1"/>
    </source>
</evidence>
<feature type="region of interest" description="Disordered" evidence="4">
    <location>
        <begin position="1"/>
        <end position="64"/>
    </location>
</feature>
<evidence type="ECO:0000313" key="6">
    <source>
        <dbReference type="Proteomes" id="UP000005239"/>
    </source>
</evidence>
<dbReference type="InterPro" id="IPR049629">
    <property type="entry name" value="DPY30_SDC1_DD"/>
</dbReference>
<dbReference type="EnsemblMetazoa" id="PPA14061.1">
    <property type="protein sequence ID" value="PPA14061.1"/>
    <property type="gene ID" value="WBGene00103615"/>
</dbReference>
<reference evidence="6" key="1">
    <citation type="journal article" date="2008" name="Nat. Genet.">
        <title>The Pristionchus pacificus genome provides a unique perspective on nematode lifestyle and parasitism.</title>
        <authorList>
            <person name="Dieterich C."/>
            <person name="Clifton S.W."/>
            <person name="Schuster L.N."/>
            <person name="Chinwalla A."/>
            <person name="Delehaunty K."/>
            <person name="Dinkelacker I."/>
            <person name="Fulton L."/>
            <person name="Fulton R."/>
            <person name="Godfrey J."/>
            <person name="Minx P."/>
            <person name="Mitreva M."/>
            <person name="Roeseler W."/>
            <person name="Tian H."/>
            <person name="Witte H."/>
            <person name="Yang S.P."/>
            <person name="Wilson R.K."/>
            <person name="Sommer R.J."/>
        </authorList>
    </citation>
    <scope>NUCLEOTIDE SEQUENCE [LARGE SCALE GENOMIC DNA]</scope>
    <source>
        <strain evidence="6">PS312</strain>
    </source>
</reference>
<keyword evidence="6" id="KW-1185">Reference proteome</keyword>
<dbReference type="GO" id="GO:0040011">
    <property type="term" value="P:locomotion"/>
    <property type="evidence" value="ECO:0007669"/>
    <property type="project" value="EnsemblMetazoa"/>
</dbReference>
<evidence type="ECO:0000256" key="4">
    <source>
        <dbReference type="SAM" id="MobiDB-lite"/>
    </source>
</evidence>
<proteinExistence type="inferred from homology"/>
<comment type="subcellular location">
    <subcellularLocation>
        <location evidence="1">Nucleus</location>
    </subcellularLocation>
</comment>
<dbReference type="OMA" id="EWLGNYL"/>
<feature type="compositionally biased region" description="Polar residues" evidence="4">
    <location>
        <begin position="1"/>
        <end position="12"/>
    </location>
</feature>
<dbReference type="Proteomes" id="UP000005239">
    <property type="component" value="Unassembled WGS sequence"/>
</dbReference>
<accession>A0A8R1YC92</accession>
<dbReference type="GO" id="GO:0005634">
    <property type="term" value="C:nucleus"/>
    <property type="evidence" value="ECO:0007669"/>
    <property type="project" value="UniProtKB-SubCell"/>
</dbReference>
<dbReference type="InterPro" id="IPR007858">
    <property type="entry name" value="Dpy-30_motif"/>
</dbReference>
<dbReference type="GO" id="GO:0040014">
    <property type="term" value="P:regulation of multicellular organism growth"/>
    <property type="evidence" value="ECO:0007669"/>
    <property type="project" value="EnsemblMetazoa"/>
</dbReference>